<evidence type="ECO:0000256" key="1">
    <source>
        <dbReference type="ARBA" id="ARBA00022723"/>
    </source>
</evidence>
<evidence type="ECO:0000313" key="8">
    <source>
        <dbReference type="Proteomes" id="UP001600888"/>
    </source>
</evidence>
<reference evidence="7 8" key="1">
    <citation type="submission" date="2024-03" db="EMBL/GenBank/DDBJ databases">
        <title>A high-quality draft genome sequence of Diaporthe vaccinii, a causative agent of upright dieback and viscid rot disease in cranberry plants.</title>
        <authorList>
            <person name="Sarrasin M."/>
            <person name="Lang B.F."/>
            <person name="Burger G."/>
        </authorList>
    </citation>
    <scope>NUCLEOTIDE SEQUENCE [LARGE SCALE GENOMIC DNA]</scope>
    <source>
        <strain evidence="7 8">IS7</strain>
    </source>
</reference>
<keyword evidence="1" id="KW-0479">Metal-binding</keyword>
<feature type="region of interest" description="Disordered" evidence="5">
    <location>
        <begin position="453"/>
        <end position="490"/>
    </location>
</feature>
<feature type="region of interest" description="Disordered" evidence="5">
    <location>
        <begin position="253"/>
        <end position="273"/>
    </location>
</feature>
<evidence type="ECO:0000256" key="2">
    <source>
        <dbReference type="ARBA" id="ARBA00022771"/>
    </source>
</evidence>
<feature type="region of interest" description="Disordered" evidence="5">
    <location>
        <begin position="645"/>
        <end position="664"/>
    </location>
</feature>
<evidence type="ECO:0000256" key="5">
    <source>
        <dbReference type="SAM" id="MobiDB-lite"/>
    </source>
</evidence>
<dbReference type="SUPFAM" id="SSF161219">
    <property type="entry name" value="CHY zinc finger-like"/>
    <property type="match status" value="1"/>
</dbReference>
<evidence type="ECO:0000313" key="7">
    <source>
        <dbReference type="EMBL" id="KAL2274670.1"/>
    </source>
</evidence>
<dbReference type="PROSITE" id="PS51266">
    <property type="entry name" value="ZF_CHY"/>
    <property type="match status" value="1"/>
</dbReference>
<dbReference type="Pfam" id="PF05495">
    <property type="entry name" value="zf-CHY"/>
    <property type="match status" value="1"/>
</dbReference>
<dbReference type="InterPro" id="IPR008913">
    <property type="entry name" value="Znf_CHY"/>
</dbReference>
<feature type="region of interest" description="Disordered" evidence="5">
    <location>
        <begin position="86"/>
        <end position="121"/>
    </location>
</feature>
<feature type="domain" description="CHY-type" evidence="6">
    <location>
        <begin position="667"/>
        <end position="734"/>
    </location>
</feature>
<accession>A0ABR4DWC8</accession>
<evidence type="ECO:0000256" key="3">
    <source>
        <dbReference type="ARBA" id="ARBA00022833"/>
    </source>
</evidence>
<organism evidence="7 8">
    <name type="scientific">Diaporthe vaccinii</name>
    <dbReference type="NCBI Taxonomy" id="105482"/>
    <lineage>
        <taxon>Eukaryota</taxon>
        <taxon>Fungi</taxon>
        <taxon>Dikarya</taxon>
        <taxon>Ascomycota</taxon>
        <taxon>Pezizomycotina</taxon>
        <taxon>Sordariomycetes</taxon>
        <taxon>Sordariomycetidae</taxon>
        <taxon>Diaporthales</taxon>
        <taxon>Diaporthaceae</taxon>
        <taxon>Diaporthe</taxon>
        <taxon>Diaporthe eres species complex</taxon>
    </lineage>
</organism>
<dbReference type="Proteomes" id="UP001600888">
    <property type="component" value="Unassembled WGS sequence"/>
</dbReference>
<keyword evidence="3" id="KW-0862">Zinc</keyword>
<keyword evidence="2 4" id="KW-0863">Zinc-finger</keyword>
<feature type="compositionally biased region" description="Acidic residues" evidence="5">
    <location>
        <begin position="466"/>
        <end position="482"/>
    </location>
</feature>
<name>A0ABR4DWC8_9PEZI</name>
<gene>
    <name evidence="7" type="ORF">FJTKL_03031</name>
</gene>
<proteinExistence type="predicted"/>
<dbReference type="InterPro" id="IPR037274">
    <property type="entry name" value="Znf_CHY_sf"/>
</dbReference>
<evidence type="ECO:0000259" key="6">
    <source>
        <dbReference type="PROSITE" id="PS51266"/>
    </source>
</evidence>
<evidence type="ECO:0000256" key="4">
    <source>
        <dbReference type="PROSITE-ProRule" id="PRU00601"/>
    </source>
</evidence>
<sequence length="773" mass="86603">MGRHLHLQHQAGIVVIKLESKLPTSSRVPFGKSSRLHDTQDANFDACRRADFALQLFPQSTPPFHSLSAAHAGTLPHQVANMISTTNRQGPERSDRQATRAADSARVVPKPVPKAQSEDPRTYQIKQLHKRYSPKESTVENGAATSLLFDLLPSDPDFPFELDHLKCQLRIPKNYPKESSPPTLVILNKDIPRGFAINVEKGWDELVQERGESTLLALVNALDRNLEEFLSRKQVDTVKLTMFRDTRHLEEAVSGAQGSLPEKATAHVPESAEKPVVRTPYVPEETFTKDQKAEAKARRAQETRQIETRMARLPHYKRSSDGIIYTLPLEPKRRSELPVGLRGVNSFQLIIPVLYPLQPLRILLNDVESEDTEEVEEFFTEKAKEKPEMTLMSHMNYLTQNIHLLVKQALARKKDTAPVAQVPEKAVNADSTVQEAAKTLTVFENKGNFQVIPRPPEWDYQAEEKESGEDSYESTTSEDEDGGVAVTTQPGASPILTQTIERGTSISLPSVELLGIELLQISILALSVKCQRCKTINEIGGLKPNTPKTADSCRKCGTSFSLTFRPELVHAYSPRAGFIDATGCTVADMLPSTFVPTCAKCSTPTAQGLVAVRGDTMTNVCRECHARFTFKIPEVKFLVYSAGSSTLPPTTGPRRRDEKLGLHAGEPLPNKGVCKHYRKSYRWFRFSCCQKVHSCDKCHDETEDHPNEWANRMICGYCSREQKYTPGSCTFCGRDLVSKARTGFWEGGKGTRDRVFMSRKDPRKKRRPRVKKD</sequence>
<dbReference type="EMBL" id="JBAWTH010000151">
    <property type="protein sequence ID" value="KAL2274670.1"/>
    <property type="molecule type" value="Genomic_DNA"/>
</dbReference>
<comment type="caution">
    <text evidence="7">The sequence shown here is derived from an EMBL/GenBank/DDBJ whole genome shotgun (WGS) entry which is preliminary data.</text>
</comment>
<keyword evidence="8" id="KW-1185">Reference proteome</keyword>
<protein>
    <recommendedName>
        <fullName evidence="6">CHY-type domain-containing protein</fullName>
    </recommendedName>
</protein>